<keyword evidence="3" id="KW-1185">Reference proteome</keyword>
<protein>
    <submittedName>
        <fullName evidence="2">Uncharacterized protein</fullName>
    </submittedName>
</protein>
<dbReference type="EMBL" id="JADCSA010000006">
    <property type="protein sequence ID" value="MBE7324539.1"/>
    <property type="molecule type" value="Genomic_DNA"/>
</dbReference>
<keyword evidence="1" id="KW-1133">Transmembrane helix</keyword>
<proteinExistence type="predicted"/>
<name>A0ABR9RSJ0_9ACTN</name>
<reference evidence="2 3" key="1">
    <citation type="submission" date="2020-10" db="EMBL/GenBank/DDBJ databases">
        <title>Nocardioides sp. isolated from sludge.</title>
        <authorList>
            <person name="Zhang X."/>
        </authorList>
    </citation>
    <scope>NUCLEOTIDE SEQUENCE [LARGE SCALE GENOMIC DNA]</scope>
    <source>
        <strain evidence="2 3">Y6</strain>
    </source>
</reference>
<feature type="transmembrane region" description="Helical" evidence="1">
    <location>
        <begin position="53"/>
        <end position="74"/>
    </location>
</feature>
<sequence length="78" mass="8163">MNFDSAFVKQSLTIGGALLAAHIVLQVVLHLVMDQSFFAGGTPYFLAATIVNLLLWLGTLAALPGLVALGVAAARPER</sequence>
<dbReference type="RefSeq" id="WP_193637874.1">
    <property type="nucleotide sequence ID" value="NZ_JADCSA010000006.1"/>
</dbReference>
<organism evidence="2 3">
    <name type="scientific">Nocardioides malaquae</name>
    <dbReference type="NCBI Taxonomy" id="2773426"/>
    <lineage>
        <taxon>Bacteria</taxon>
        <taxon>Bacillati</taxon>
        <taxon>Actinomycetota</taxon>
        <taxon>Actinomycetes</taxon>
        <taxon>Propionibacteriales</taxon>
        <taxon>Nocardioidaceae</taxon>
        <taxon>Nocardioides</taxon>
    </lineage>
</organism>
<evidence type="ECO:0000313" key="2">
    <source>
        <dbReference type="EMBL" id="MBE7324539.1"/>
    </source>
</evidence>
<gene>
    <name evidence="2" type="ORF">IEQ44_07730</name>
</gene>
<keyword evidence="1" id="KW-0812">Transmembrane</keyword>
<feature type="transmembrane region" description="Helical" evidence="1">
    <location>
        <begin position="12"/>
        <end position="33"/>
    </location>
</feature>
<evidence type="ECO:0000313" key="3">
    <source>
        <dbReference type="Proteomes" id="UP000756387"/>
    </source>
</evidence>
<dbReference type="Proteomes" id="UP000756387">
    <property type="component" value="Unassembled WGS sequence"/>
</dbReference>
<evidence type="ECO:0000256" key="1">
    <source>
        <dbReference type="SAM" id="Phobius"/>
    </source>
</evidence>
<comment type="caution">
    <text evidence="2">The sequence shown here is derived from an EMBL/GenBank/DDBJ whole genome shotgun (WGS) entry which is preliminary data.</text>
</comment>
<accession>A0ABR9RSJ0</accession>
<keyword evidence="1" id="KW-0472">Membrane</keyword>